<dbReference type="EMBL" id="QWLB01000022">
    <property type="protein sequence ID" value="RIH92246.1"/>
    <property type="molecule type" value="Genomic_DNA"/>
</dbReference>
<protein>
    <recommendedName>
        <fullName evidence="4">Lipoprotein</fullName>
    </recommendedName>
</protein>
<dbReference type="Proteomes" id="UP000266178">
    <property type="component" value="Unassembled WGS sequence"/>
</dbReference>
<feature type="signal peptide" evidence="1">
    <location>
        <begin position="1"/>
        <end position="20"/>
    </location>
</feature>
<proteinExistence type="predicted"/>
<reference evidence="2 3" key="1">
    <citation type="submission" date="2018-08" db="EMBL/GenBank/DDBJ databases">
        <title>Meiothermus granaticius genome AF-68 sequencing project.</title>
        <authorList>
            <person name="Da Costa M.S."/>
            <person name="Albuquerque L."/>
            <person name="Raposo P."/>
            <person name="Froufe H.J.C."/>
            <person name="Barroso C.S."/>
            <person name="Egas C."/>
        </authorList>
    </citation>
    <scope>NUCLEOTIDE SEQUENCE [LARGE SCALE GENOMIC DNA]</scope>
    <source>
        <strain evidence="2 3">AF-68</strain>
    </source>
</reference>
<gene>
    <name evidence="2" type="ORF">Mgrana_01796</name>
</gene>
<sequence>MSKKWALLVLVAGLVLSACGGGGGSGFSGTVTAPSGASVQGTEVLACYYDAAADDCDPAKSKSVTINTAGRSSSFSIEGLSAGDHLIIAVNQSQNLVGFYLDNQGQPALVKPPRGGLTIQLTQAALGSSILRGKLLGR</sequence>
<keyword evidence="3" id="KW-1185">Reference proteome</keyword>
<dbReference type="AlphaFoldDB" id="A0A399F994"/>
<evidence type="ECO:0008006" key="4">
    <source>
        <dbReference type="Google" id="ProtNLM"/>
    </source>
</evidence>
<dbReference type="PROSITE" id="PS51257">
    <property type="entry name" value="PROKAR_LIPOPROTEIN"/>
    <property type="match status" value="1"/>
</dbReference>
<comment type="caution">
    <text evidence="2">The sequence shown here is derived from an EMBL/GenBank/DDBJ whole genome shotgun (WGS) entry which is preliminary data.</text>
</comment>
<keyword evidence="1" id="KW-0732">Signal</keyword>
<accession>A0A399F994</accession>
<dbReference type="RefSeq" id="WP_119357284.1">
    <property type="nucleotide sequence ID" value="NZ_BJXM01000039.1"/>
</dbReference>
<feature type="chain" id="PRO_5030071868" description="Lipoprotein" evidence="1">
    <location>
        <begin position="21"/>
        <end position="138"/>
    </location>
</feature>
<evidence type="ECO:0000256" key="1">
    <source>
        <dbReference type="SAM" id="SignalP"/>
    </source>
</evidence>
<evidence type="ECO:0000313" key="3">
    <source>
        <dbReference type="Proteomes" id="UP000266178"/>
    </source>
</evidence>
<name>A0A399F994_9DEIN</name>
<organism evidence="2 3">
    <name type="scientific">Meiothermus granaticius NBRC 107808</name>
    <dbReference type="NCBI Taxonomy" id="1227551"/>
    <lineage>
        <taxon>Bacteria</taxon>
        <taxon>Thermotogati</taxon>
        <taxon>Deinococcota</taxon>
        <taxon>Deinococci</taxon>
        <taxon>Thermales</taxon>
        <taxon>Thermaceae</taxon>
        <taxon>Meiothermus</taxon>
    </lineage>
</organism>
<evidence type="ECO:0000313" key="2">
    <source>
        <dbReference type="EMBL" id="RIH92246.1"/>
    </source>
</evidence>
<dbReference type="OrthoDB" id="27176at2"/>